<sequence>MTKQSLPPLDQLLIKTACRELLLHTAALADQGDFQAMAAQFSADAVLQRPGGEPLQGRQAILDSYLTRPAERISMHLILGTRFLSVQADRVSAITQVQLWNALSTDSPGPFGRPARGRELVGHFNDEFRLEDGAWKIQRREAGFDLFLDIP</sequence>
<dbReference type="SUPFAM" id="SSF54427">
    <property type="entry name" value="NTF2-like"/>
    <property type="match status" value="1"/>
</dbReference>
<accession>A0A171KQ59</accession>
<feature type="domain" description="SnoaL-like" evidence="1">
    <location>
        <begin position="11"/>
        <end position="140"/>
    </location>
</feature>
<evidence type="ECO:0000313" key="2">
    <source>
        <dbReference type="EMBL" id="KKO71026.1"/>
    </source>
</evidence>
<dbReference type="GeneID" id="99728186"/>
<comment type="caution">
    <text evidence="2">The sequence shown here is derived from an EMBL/GenBank/DDBJ whole genome shotgun (WGS) entry which is preliminary data.</text>
</comment>
<dbReference type="CDD" id="cd00531">
    <property type="entry name" value="NTF2_like"/>
    <property type="match status" value="1"/>
</dbReference>
<reference evidence="2 3" key="1">
    <citation type="submission" date="2015-04" db="EMBL/GenBank/DDBJ databases">
        <title>Genome sequence of Kerstersia gyiorum CG1.</title>
        <authorList>
            <person name="Greninger A.L."/>
            <person name="Kozyreva V."/>
            <person name="Chaturvedi V."/>
        </authorList>
    </citation>
    <scope>NUCLEOTIDE SEQUENCE [LARGE SCALE GENOMIC DNA]</scope>
    <source>
        <strain evidence="2 3">CG1</strain>
    </source>
</reference>
<dbReference type="EMBL" id="LBNE01000010">
    <property type="protein sequence ID" value="KKO71026.1"/>
    <property type="molecule type" value="Genomic_DNA"/>
</dbReference>
<proteinExistence type="predicted"/>
<dbReference type="OrthoDB" id="9102349at2"/>
<dbReference type="Proteomes" id="UP000078084">
    <property type="component" value="Unassembled WGS sequence"/>
</dbReference>
<evidence type="ECO:0000259" key="1">
    <source>
        <dbReference type="Pfam" id="PF13577"/>
    </source>
</evidence>
<dbReference type="AlphaFoldDB" id="A0A171KQ59"/>
<protein>
    <recommendedName>
        <fullName evidence="1">SnoaL-like domain-containing protein</fullName>
    </recommendedName>
</protein>
<organism evidence="2 3">
    <name type="scientific">Kerstersia gyiorum</name>
    <dbReference type="NCBI Taxonomy" id="206506"/>
    <lineage>
        <taxon>Bacteria</taxon>
        <taxon>Pseudomonadati</taxon>
        <taxon>Pseudomonadota</taxon>
        <taxon>Betaproteobacteria</taxon>
        <taxon>Burkholderiales</taxon>
        <taxon>Alcaligenaceae</taxon>
        <taxon>Kerstersia</taxon>
    </lineage>
</organism>
<gene>
    <name evidence="2" type="ORF">AAV32_13670</name>
</gene>
<dbReference type="Pfam" id="PF13577">
    <property type="entry name" value="SnoaL_4"/>
    <property type="match status" value="1"/>
</dbReference>
<dbReference type="InterPro" id="IPR037401">
    <property type="entry name" value="SnoaL-like"/>
</dbReference>
<dbReference type="Gene3D" id="3.10.450.50">
    <property type="match status" value="1"/>
</dbReference>
<keyword evidence="3" id="KW-1185">Reference proteome</keyword>
<dbReference type="InterPro" id="IPR032710">
    <property type="entry name" value="NTF2-like_dom_sf"/>
</dbReference>
<evidence type="ECO:0000313" key="3">
    <source>
        <dbReference type="Proteomes" id="UP000078084"/>
    </source>
</evidence>
<name>A0A171KQ59_9BURK</name>
<dbReference type="RefSeq" id="WP_068373293.1">
    <property type="nucleotide sequence ID" value="NZ_CP033936.1"/>
</dbReference>